<dbReference type="InterPro" id="IPR051496">
    <property type="entry name" value="H-rev107_PLA/AT"/>
</dbReference>
<evidence type="ECO:0000256" key="2">
    <source>
        <dbReference type="ARBA" id="ARBA00022679"/>
    </source>
</evidence>
<dbReference type="GO" id="GO:0016410">
    <property type="term" value="F:N-acyltransferase activity"/>
    <property type="evidence" value="ECO:0007669"/>
    <property type="project" value="TreeGrafter"/>
</dbReference>
<dbReference type="GO" id="GO:0005737">
    <property type="term" value="C:cytoplasm"/>
    <property type="evidence" value="ECO:0007669"/>
    <property type="project" value="TreeGrafter"/>
</dbReference>
<gene>
    <name evidence="6" type="primary">Hrasls_1</name>
    <name evidence="6" type="ORF">ORISOL_R16185</name>
</gene>
<organism evidence="6 7">
    <name type="scientific">Origma solitaria</name>
    <dbReference type="NCBI Taxonomy" id="720586"/>
    <lineage>
        <taxon>Eukaryota</taxon>
        <taxon>Metazoa</taxon>
        <taxon>Chordata</taxon>
        <taxon>Craniata</taxon>
        <taxon>Vertebrata</taxon>
        <taxon>Euteleostomi</taxon>
        <taxon>Archelosauria</taxon>
        <taxon>Archosauria</taxon>
        <taxon>Dinosauria</taxon>
        <taxon>Saurischia</taxon>
        <taxon>Theropoda</taxon>
        <taxon>Coelurosauria</taxon>
        <taxon>Aves</taxon>
        <taxon>Neognathae</taxon>
        <taxon>Neoaves</taxon>
        <taxon>Telluraves</taxon>
        <taxon>Australaves</taxon>
        <taxon>Passeriformes</taxon>
        <taxon>Meliphagoidea</taxon>
        <taxon>Acanthizidae</taxon>
        <taxon>Origma</taxon>
    </lineage>
</organism>
<dbReference type="PANTHER" id="PTHR13943:SF37">
    <property type="entry name" value="PHOSPHOLIPASE A AND ACYLTRANSFERASE 1"/>
    <property type="match status" value="1"/>
</dbReference>
<dbReference type="PROSITE" id="PS51934">
    <property type="entry name" value="LRAT"/>
    <property type="match status" value="1"/>
</dbReference>
<dbReference type="InterPro" id="IPR007053">
    <property type="entry name" value="LRAT_dom"/>
</dbReference>
<evidence type="ECO:0000256" key="1">
    <source>
        <dbReference type="ARBA" id="ARBA00007824"/>
    </source>
</evidence>
<evidence type="ECO:0000256" key="4">
    <source>
        <dbReference type="ARBA" id="ARBA00023098"/>
    </source>
</evidence>
<sequence>LIEIKRPVRHHWALYVGKGYVIHVTAVGKAGAAWQDAEMVKVKKELLSKVVGNDEWRVNNKNDWCCTPLPAEEIIWRAECWIDKEVPYDVFGWECERFVKRLRYGGQVSE</sequence>
<dbReference type="GO" id="GO:0070292">
    <property type="term" value="P:N-acylphosphatidylethanolamine metabolic process"/>
    <property type="evidence" value="ECO:0007669"/>
    <property type="project" value="TreeGrafter"/>
</dbReference>
<keyword evidence="3" id="KW-0378">Hydrolase</keyword>
<protein>
    <submittedName>
        <fullName evidence="6">HRSL1 enzyme</fullName>
    </submittedName>
</protein>
<dbReference type="AlphaFoldDB" id="A0A7K6DAM5"/>
<dbReference type="Gene3D" id="3.90.1720.10">
    <property type="entry name" value="endopeptidase domain like (from Nostoc punctiforme)"/>
    <property type="match status" value="1"/>
</dbReference>
<proteinExistence type="inferred from homology"/>
<dbReference type="GO" id="GO:0008970">
    <property type="term" value="F:phospholipase A1 activity"/>
    <property type="evidence" value="ECO:0007669"/>
    <property type="project" value="TreeGrafter"/>
</dbReference>
<reference evidence="6 7" key="1">
    <citation type="submission" date="2019-09" db="EMBL/GenBank/DDBJ databases">
        <title>Bird 10,000 Genomes (B10K) Project - Family phase.</title>
        <authorList>
            <person name="Zhang G."/>
        </authorList>
    </citation>
    <scope>NUCLEOTIDE SEQUENCE [LARGE SCALE GENOMIC DNA]</scope>
    <source>
        <strain evidence="6">B10K-DU-029-52</strain>
    </source>
</reference>
<accession>A0A7K6DAM5</accession>
<dbReference type="OrthoDB" id="421951at2759"/>
<keyword evidence="4" id="KW-0443">Lipid metabolism</keyword>
<evidence type="ECO:0000313" key="6">
    <source>
        <dbReference type="EMBL" id="NWV23217.1"/>
    </source>
</evidence>
<dbReference type="EMBL" id="VZRL01003381">
    <property type="protein sequence ID" value="NWV23217.1"/>
    <property type="molecule type" value="Genomic_DNA"/>
</dbReference>
<evidence type="ECO:0000313" key="7">
    <source>
        <dbReference type="Proteomes" id="UP000571324"/>
    </source>
</evidence>
<name>A0A7K6DAM5_9PASS</name>
<keyword evidence="2" id="KW-0808">Transferase</keyword>
<dbReference type="GO" id="GO:0004623">
    <property type="term" value="F:phospholipase A2 activity"/>
    <property type="evidence" value="ECO:0007669"/>
    <property type="project" value="TreeGrafter"/>
</dbReference>
<feature type="non-terminal residue" evidence="6">
    <location>
        <position position="1"/>
    </location>
</feature>
<feature type="domain" description="LRAT" evidence="5">
    <location>
        <begin position="1"/>
        <end position="110"/>
    </location>
</feature>
<dbReference type="Pfam" id="PF04970">
    <property type="entry name" value="LRAT"/>
    <property type="match status" value="1"/>
</dbReference>
<comment type="caution">
    <text evidence="6">The sequence shown here is derived from an EMBL/GenBank/DDBJ whole genome shotgun (WGS) entry which is preliminary data.</text>
</comment>
<dbReference type="Proteomes" id="UP000571324">
    <property type="component" value="Unassembled WGS sequence"/>
</dbReference>
<comment type="similarity">
    <text evidence="1">Belongs to the H-rev107 family.</text>
</comment>
<keyword evidence="7" id="KW-1185">Reference proteome</keyword>
<evidence type="ECO:0000256" key="3">
    <source>
        <dbReference type="ARBA" id="ARBA00022801"/>
    </source>
</evidence>
<evidence type="ECO:0000259" key="5">
    <source>
        <dbReference type="PROSITE" id="PS51934"/>
    </source>
</evidence>
<feature type="non-terminal residue" evidence="6">
    <location>
        <position position="110"/>
    </location>
</feature>
<dbReference type="PANTHER" id="PTHR13943">
    <property type="entry name" value="HRAS-LIKE SUPPRESSOR - RELATED"/>
    <property type="match status" value="1"/>
</dbReference>